<protein>
    <recommendedName>
        <fullName evidence="6">Histidine kinase/HSP90-like ATPase domain-containing protein</fullName>
    </recommendedName>
</protein>
<dbReference type="Pfam" id="PF02518">
    <property type="entry name" value="HATPase_c"/>
    <property type="match status" value="1"/>
</dbReference>
<dbReference type="Proteomes" id="UP000241167">
    <property type="component" value="Unassembled WGS sequence"/>
</dbReference>
<dbReference type="GO" id="GO:0016020">
    <property type="term" value="C:membrane"/>
    <property type="evidence" value="ECO:0007669"/>
    <property type="project" value="InterPro"/>
</dbReference>
<proteinExistence type="predicted"/>
<dbReference type="InterPro" id="IPR011110">
    <property type="entry name" value="Reg_prop"/>
</dbReference>
<feature type="signal peptide" evidence="5">
    <location>
        <begin position="1"/>
        <end position="22"/>
    </location>
</feature>
<keyword evidence="4" id="KW-1133">Transmembrane helix</keyword>
<dbReference type="Gene3D" id="2.60.40.10">
    <property type="entry name" value="Immunoglobulins"/>
    <property type="match status" value="1"/>
</dbReference>
<evidence type="ECO:0000259" key="6">
    <source>
        <dbReference type="SMART" id="SM00387"/>
    </source>
</evidence>
<dbReference type="Pfam" id="PF07495">
    <property type="entry name" value="Y_Y_Y"/>
    <property type="match status" value="1"/>
</dbReference>
<keyword evidence="1" id="KW-0808">Transferase</keyword>
<sequence>MRLARVIVGFLLICWLQVSVDAAPGPAPAPAPAPDPFTHSSWTSKDGVPGMIQAMAQTPDGYLWLGTYEGLFRFDGVSFEHVPPAPGHPPGAIPVSGVFAARNGDLWVGYAGGAGAEVYRAGRMVRAGMPDAPGEVTEFREDMDGTIWAVGGRARNALKRYRRGAWERIGAAWGVPDEPVSSLLPSRDGTIWLATKTHLLFLRRGSKRFEESGLRIADGASMAQDARGDIWISDPSGTWMLPDYAGGARVARSPIFYPAVAPVRRTMILFDRDGQLWGSTYTGGIFRIPRPGRGGAETMVRYHAGNGLTSNQALAMLQDREGNLWAATEMGLDQFRKANVAAAPLPPKTSAFGYLINTDESGAVYIASGDQLYRARPGEEPRPVLNGLDEPRALCRGRTSGLWLAVRGKMLRLIGGRVAATLALPDQDPVNGCGEDKDGRLWLARFDRGLWRRDGNGWRIVPLPAAAGRPQDIAIDANGRTLVVLERRAVLVIDRAVARFWNNGAIGVAGLTMVRGMADAPVIGGGTGLARWDGQRFQRLPIARHPWLRGIRGVARTPAGETWMINNKGIIRVRTGDLQRAFADPDMPLRHDLFDAQDGLASRTQGGDGLQMVMGGDGRLWFLTRQGVVRVDPTRLTHNRIAPPVTIRALTADGRRYPDPASVALAAGTRSLAIDYTGLSLSVPSRVRFRYLLEGVDTDWVDPGTRRQAFYTNLAPGTYRFRVIAANNDGIWNREGATLEFTIPPTFVQSRLFAILCGIGVLAVLSLLYRLRLRALARRMRTRMAERLAERERIARELHDTLLQGVQALILRFQLVADDVSPEQPTRRALEEALDRADAVLAEGRDRVRDLRMTESGDDLESMILDIVRRQVFPTSTRVHIVTHGEVRPLNSLVGDEVARIANEALFNIWRHALASRIEIEIAFRRSSFAVRFRDDGIGIPPDILRAGKREGHFGLTGMHERARKLDAELYIQSGQAGGTEVALVVPGTIAYSGRRRRSARSGAEKTPA</sequence>
<keyword evidence="2" id="KW-0418">Kinase</keyword>
<dbReference type="AlphaFoldDB" id="A0A2P7QRT3"/>
<evidence type="ECO:0000313" key="8">
    <source>
        <dbReference type="Proteomes" id="UP000241167"/>
    </source>
</evidence>
<dbReference type="Pfam" id="PF07730">
    <property type="entry name" value="HisKA_3"/>
    <property type="match status" value="1"/>
</dbReference>
<dbReference type="Gene3D" id="2.130.10.10">
    <property type="entry name" value="YVTN repeat-like/Quinoprotein amine dehydrogenase"/>
    <property type="match status" value="3"/>
</dbReference>
<keyword evidence="4" id="KW-0472">Membrane</keyword>
<name>A0A2P7QRT3_9SPHN</name>
<dbReference type="GO" id="GO:0046983">
    <property type="term" value="F:protein dimerization activity"/>
    <property type="evidence" value="ECO:0007669"/>
    <property type="project" value="InterPro"/>
</dbReference>
<dbReference type="PANTHER" id="PTHR24421">
    <property type="entry name" value="NITRATE/NITRITE SENSOR PROTEIN NARX-RELATED"/>
    <property type="match status" value="1"/>
</dbReference>
<dbReference type="InterPro" id="IPR015943">
    <property type="entry name" value="WD40/YVTN_repeat-like_dom_sf"/>
</dbReference>
<evidence type="ECO:0000256" key="5">
    <source>
        <dbReference type="SAM" id="SignalP"/>
    </source>
</evidence>
<dbReference type="SMART" id="SM00387">
    <property type="entry name" value="HATPase_c"/>
    <property type="match status" value="1"/>
</dbReference>
<evidence type="ECO:0000256" key="1">
    <source>
        <dbReference type="ARBA" id="ARBA00022679"/>
    </source>
</evidence>
<evidence type="ECO:0000256" key="3">
    <source>
        <dbReference type="ARBA" id="ARBA00023012"/>
    </source>
</evidence>
<comment type="caution">
    <text evidence="7">The sequence shown here is derived from an EMBL/GenBank/DDBJ whole genome shotgun (WGS) entry which is preliminary data.</text>
</comment>
<keyword evidence="8" id="KW-1185">Reference proteome</keyword>
<dbReference type="RefSeq" id="WP_106512807.1">
    <property type="nucleotide sequence ID" value="NZ_PXYI01000003.1"/>
</dbReference>
<accession>A0A2P7QRT3</accession>
<gene>
    <name evidence="7" type="ORF">C7I55_10085</name>
</gene>
<evidence type="ECO:0000256" key="4">
    <source>
        <dbReference type="SAM" id="Phobius"/>
    </source>
</evidence>
<dbReference type="Gene3D" id="3.30.565.10">
    <property type="entry name" value="Histidine kinase-like ATPase, C-terminal domain"/>
    <property type="match status" value="1"/>
</dbReference>
<reference evidence="7 8" key="1">
    <citation type="submission" date="2018-03" db="EMBL/GenBank/DDBJ databases">
        <title>The draft genome of Sphingosinicella sp. GL-C-18.</title>
        <authorList>
            <person name="Liu L."/>
            <person name="Li L."/>
            <person name="Liang L."/>
            <person name="Zhang X."/>
            <person name="Wang T."/>
        </authorList>
    </citation>
    <scope>NUCLEOTIDE SEQUENCE [LARGE SCALE GENOMIC DNA]</scope>
    <source>
        <strain evidence="7 8">GL-C-18</strain>
    </source>
</reference>
<evidence type="ECO:0000313" key="7">
    <source>
        <dbReference type="EMBL" id="PSJ40657.1"/>
    </source>
</evidence>
<dbReference type="PANTHER" id="PTHR24421:SF62">
    <property type="entry name" value="SENSORY TRANSDUCTION HISTIDINE KINASE"/>
    <property type="match status" value="1"/>
</dbReference>
<dbReference type="OrthoDB" id="9778496at2"/>
<dbReference type="InterPro" id="IPR036890">
    <property type="entry name" value="HATPase_C_sf"/>
</dbReference>
<keyword evidence="4" id="KW-0812">Transmembrane</keyword>
<dbReference type="GO" id="GO:0000155">
    <property type="term" value="F:phosphorelay sensor kinase activity"/>
    <property type="evidence" value="ECO:0007669"/>
    <property type="project" value="InterPro"/>
</dbReference>
<dbReference type="SUPFAM" id="SSF63829">
    <property type="entry name" value="Calcium-dependent phosphotriesterase"/>
    <property type="match status" value="3"/>
</dbReference>
<dbReference type="CDD" id="cd16917">
    <property type="entry name" value="HATPase_UhpB-NarQ-NarX-like"/>
    <property type="match status" value="1"/>
</dbReference>
<dbReference type="EMBL" id="PXYI01000003">
    <property type="protein sequence ID" value="PSJ40657.1"/>
    <property type="molecule type" value="Genomic_DNA"/>
</dbReference>
<dbReference type="Gene3D" id="1.20.5.1930">
    <property type="match status" value="1"/>
</dbReference>
<dbReference type="SUPFAM" id="SSF55874">
    <property type="entry name" value="ATPase domain of HSP90 chaperone/DNA topoisomerase II/histidine kinase"/>
    <property type="match status" value="1"/>
</dbReference>
<dbReference type="InterPro" id="IPR003594">
    <property type="entry name" value="HATPase_dom"/>
</dbReference>
<organism evidence="7 8">
    <name type="scientific">Allosphingosinicella deserti</name>
    <dbReference type="NCBI Taxonomy" id="2116704"/>
    <lineage>
        <taxon>Bacteria</taxon>
        <taxon>Pseudomonadati</taxon>
        <taxon>Pseudomonadota</taxon>
        <taxon>Alphaproteobacteria</taxon>
        <taxon>Sphingomonadales</taxon>
        <taxon>Sphingomonadaceae</taxon>
        <taxon>Allosphingosinicella</taxon>
    </lineage>
</organism>
<dbReference type="InterPro" id="IPR011123">
    <property type="entry name" value="Y_Y_Y"/>
</dbReference>
<feature type="domain" description="Histidine kinase/HSP90-like ATPase" evidence="6">
    <location>
        <begin position="893"/>
        <end position="990"/>
    </location>
</feature>
<dbReference type="InterPro" id="IPR011712">
    <property type="entry name" value="Sig_transdc_His_kin_sub3_dim/P"/>
</dbReference>
<keyword evidence="3" id="KW-0902">Two-component regulatory system</keyword>
<dbReference type="InterPro" id="IPR013783">
    <property type="entry name" value="Ig-like_fold"/>
</dbReference>
<feature type="chain" id="PRO_5015150124" description="Histidine kinase/HSP90-like ATPase domain-containing protein" evidence="5">
    <location>
        <begin position="23"/>
        <end position="1009"/>
    </location>
</feature>
<keyword evidence="5" id="KW-0732">Signal</keyword>
<feature type="transmembrane region" description="Helical" evidence="4">
    <location>
        <begin position="752"/>
        <end position="771"/>
    </location>
</feature>
<dbReference type="InterPro" id="IPR050482">
    <property type="entry name" value="Sensor_HK_TwoCompSys"/>
</dbReference>
<dbReference type="Pfam" id="PF07494">
    <property type="entry name" value="Reg_prop"/>
    <property type="match status" value="2"/>
</dbReference>
<evidence type="ECO:0000256" key="2">
    <source>
        <dbReference type="ARBA" id="ARBA00022777"/>
    </source>
</evidence>